<evidence type="ECO:0000256" key="1">
    <source>
        <dbReference type="SAM" id="Phobius"/>
    </source>
</evidence>
<keyword evidence="1" id="KW-1133">Transmembrane helix</keyword>
<dbReference type="AlphaFoldDB" id="A0A813E846"/>
<feature type="transmembrane region" description="Helical" evidence="1">
    <location>
        <begin position="80"/>
        <end position="99"/>
    </location>
</feature>
<comment type="caution">
    <text evidence="2">The sequence shown here is derived from an EMBL/GenBank/DDBJ whole genome shotgun (WGS) entry which is preliminary data.</text>
</comment>
<evidence type="ECO:0000313" key="3">
    <source>
        <dbReference type="Proteomes" id="UP000654075"/>
    </source>
</evidence>
<feature type="transmembrane region" description="Helical" evidence="1">
    <location>
        <begin position="204"/>
        <end position="221"/>
    </location>
</feature>
<dbReference type="InterPro" id="IPR052706">
    <property type="entry name" value="Membrane-Transporter-like"/>
</dbReference>
<keyword evidence="1" id="KW-0812">Transmembrane</keyword>
<keyword evidence="3" id="KW-1185">Reference proteome</keyword>
<evidence type="ECO:0000313" key="2">
    <source>
        <dbReference type="EMBL" id="CAE8598166.1"/>
    </source>
</evidence>
<dbReference type="OrthoDB" id="412775at2759"/>
<proteinExistence type="predicted"/>
<dbReference type="PANTHER" id="PTHR43310:SF1">
    <property type="entry name" value="SULFATE TRANSPORTER YBAR-RELATED"/>
    <property type="match status" value="1"/>
</dbReference>
<protein>
    <recommendedName>
        <fullName evidence="4">STAS domain-containing protein</fullName>
    </recommendedName>
</protein>
<feature type="transmembrane region" description="Helical" evidence="1">
    <location>
        <begin position="12"/>
        <end position="34"/>
    </location>
</feature>
<sequence>MAIGSQLLRKAGLPARVMAVAPTAAALLGFWAYANMLGESSGSLRESGWLFPVAEEVPFWDMWTVQRLDLVDWNLLPPKVSTFFGLGFVLVLSLTLRIAGIESSTGASLSIDDEVKWTGIASAGAGLCGAVIGSHSPGLTTFNLEAGSTDVRAAVLTAVLQLALWLSGLPVMNLFPRFLLCGILMNLGLVMLKEWMWTARRKVGLLGLLVIYAQVVSSAVLGLLPSVLVGVVVALLTAQAQLMDLHVLKYHVSGSSIRANVRRSYEDLAVLKSRCDLINALGLEGFLSEGPMIKFTDYVKQYVERNSAVRFMIFDFRACQGCNVSACALLSKLDKVLQNASVRTFYSNVESEMAKTLQSFGVVGAKIFHSDSATATSFLLALQRCEDLVIADAQPTLRTNLSSLLPPAPLCCSVKLVALEAAVQEFLGCSQEQAATLSAAGTWSEKPAGFKLSGQGRLEEVLHIAVPGHSEVTEMIDVGASCGPAQQVSVTRLGALCGCEGLLFDEESRSTCTVSAERSRFLAVQKQPLKDLICVAVVILVVAVNY</sequence>
<dbReference type="OMA" id="IANRCKM"/>
<dbReference type="PANTHER" id="PTHR43310">
    <property type="entry name" value="SULFATE TRANSPORTER YBAR-RELATED"/>
    <property type="match status" value="1"/>
</dbReference>
<dbReference type="Proteomes" id="UP000654075">
    <property type="component" value="Unassembled WGS sequence"/>
</dbReference>
<organism evidence="2 3">
    <name type="scientific">Polarella glacialis</name>
    <name type="common">Dinoflagellate</name>
    <dbReference type="NCBI Taxonomy" id="89957"/>
    <lineage>
        <taxon>Eukaryota</taxon>
        <taxon>Sar</taxon>
        <taxon>Alveolata</taxon>
        <taxon>Dinophyceae</taxon>
        <taxon>Suessiales</taxon>
        <taxon>Suessiaceae</taxon>
        <taxon>Polarella</taxon>
    </lineage>
</organism>
<keyword evidence="1" id="KW-0472">Membrane</keyword>
<name>A0A813E846_POLGL</name>
<evidence type="ECO:0008006" key="4">
    <source>
        <dbReference type="Google" id="ProtNLM"/>
    </source>
</evidence>
<reference evidence="2" key="1">
    <citation type="submission" date="2021-02" db="EMBL/GenBank/DDBJ databases">
        <authorList>
            <person name="Dougan E. K."/>
            <person name="Rhodes N."/>
            <person name="Thang M."/>
            <person name="Chan C."/>
        </authorList>
    </citation>
    <scope>NUCLEOTIDE SEQUENCE</scope>
</reference>
<gene>
    <name evidence="2" type="ORF">PGLA1383_LOCUS16577</name>
</gene>
<dbReference type="InterPro" id="IPR036513">
    <property type="entry name" value="STAS_dom_sf"/>
</dbReference>
<accession>A0A813E846</accession>
<dbReference type="EMBL" id="CAJNNV010010084">
    <property type="protein sequence ID" value="CAE8598166.1"/>
    <property type="molecule type" value="Genomic_DNA"/>
</dbReference>
<dbReference type="Gene3D" id="3.30.750.24">
    <property type="entry name" value="STAS domain"/>
    <property type="match status" value="1"/>
</dbReference>